<sequence>MAATDPRLYSAAAERNRGPILEVLQRVLPAHGSMLEIASGSGQHALHFAAGLPGWIWQPSDADASARASIAAHAAAAKLPRLLPPIALDVLQPSSATAAALGVFDAVFCANLLHIAPWAACAGLMQFASRHLRPAGRLLVYGPFIVEGIDTAPSNLAFDRDLRSRDPAWGLRRLDEVEREARGSGLQALERFAMPANNQLLVFERVA</sequence>
<dbReference type="RefSeq" id="WP_130430690.1">
    <property type="nucleotide sequence ID" value="NZ_SHKP01000004.1"/>
</dbReference>
<dbReference type="SUPFAM" id="SSF53335">
    <property type="entry name" value="S-adenosyl-L-methionine-dependent methyltransferases"/>
    <property type="match status" value="1"/>
</dbReference>
<dbReference type="Gene3D" id="3.40.50.150">
    <property type="entry name" value="Vaccinia Virus protein VP39"/>
    <property type="match status" value="1"/>
</dbReference>
<dbReference type="EMBL" id="SHKP01000004">
    <property type="protein sequence ID" value="RZU02978.1"/>
    <property type="molecule type" value="Genomic_DNA"/>
</dbReference>
<dbReference type="Proteomes" id="UP000293671">
    <property type="component" value="Unassembled WGS sequence"/>
</dbReference>
<reference evidence="1 2" key="1">
    <citation type="submission" date="2019-02" db="EMBL/GenBank/DDBJ databases">
        <title>Genomic Encyclopedia of Type Strains, Phase IV (KMG-IV): sequencing the most valuable type-strain genomes for metagenomic binning, comparative biology and taxonomic classification.</title>
        <authorList>
            <person name="Goeker M."/>
        </authorList>
    </citation>
    <scope>NUCLEOTIDE SEQUENCE [LARGE SCALE GENOMIC DNA]</scope>
    <source>
        <strain evidence="1 2">DSM 19570</strain>
    </source>
</reference>
<dbReference type="InterPro" id="IPR010342">
    <property type="entry name" value="DUF938"/>
</dbReference>
<comment type="caution">
    <text evidence="1">The sequence shown here is derived from an EMBL/GenBank/DDBJ whole genome shotgun (WGS) entry which is preliminary data.</text>
</comment>
<protein>
    <submittedName>
        <fullName evidence="1">Uncharacterized protein DUF938</fullName>
    </submittedName>
</protein>
<dbReference type="InterPro" id="IPR029063">
    <property type="entry name" value="SAM-dependent_MTases_sf"/>
</dbReference>
<evidence type="ECO:0000313" key="2">
    <source>
        <dbReference type="Proteomes" id="UP000293671"/>
    </source>
</evidence>
<dbReference type="AlphaFoldDB" id="A0A4Q7W1Z1"/>
<dbReference type="Pfam" id="PF06080">
    <property type="entry name" value="DUF938"/>
    <property type="match status" value="1"/>
</dbReference>
<accession>A0A4Q7W1Z1</accession>
<dbReference type="PANTHER" id="PTHR20974:SF0">
    <property type="entry name" value="UPF0585 PROTEIN CG18661"/>
    <property type="match status" value="1"/>
</dbReference>
<keyword evidence="2" id="KW-1185">Reference proteome</keyword>
<dbReference type="OrthoDB" id="9342562at2"/>
<gene>
    <name evidence="1" type="ORF">EV670_1009</name>
</gene>
<name>A0A4Q7W1Z1_9BURK</name>
<organism evidence="1 2">
    <name type="scientific">Rivibacter subsaxonicus</name>
    <dbReference type="NCBI Taxonomy" id="457575"/>
    <lineage>
        <taxon>Bacteria</taxon>
        <taxon>Pseudomonadati</taxon>
        <taxon>Pseudomonadota</taxon>
        <taxon>Betaproteobacteria</taxon>
        <taxon>Burkholderiales</taxon>
        <taxon>Rivibacter</taxon>
    </lineage>
</organism>
<proteinExistence type="predicted"/>
<dbReference type="PANTHER" id="PTHR20974">
    <property type="entry name" value="UPF0585 PROTEIN CG18661"/>
    <property type="match status" value="1"/>
</dbReference>
<evidence type="ECO:0000313" key="1">
    <source>
        <dbReference type="EMBL" id="RZU02978.1"/>
    </source>
</evidence>